<sequence length="50" mass="5732">MMKIKIVAMLLLLAVLGTVFTGCNDKEEEDNLELVWESEADKGRDTYVWI</sequence>
<organism evidence="2 3">
    <name type="scientific">Candidatus Blautia stercorigallinarum</name>
    <dbReference type="NCBI Taxonomy" id="2838501"/>
    <lineage>
        <taxon>Bacteria</taxon>
        <taxon>Bacillati</taxon>
        <taxon>Bacillota</taxon>
        <taxon>Clostridia</taxon>
        <taxon>Lachnospirales</taxon>
        <taxon>Lachnospiraceae</taxon>
        <taxon>Blautia</taxon>
    </lineage>
</organism>
<dbReference type="EMBL" id="DXIQ01000084">
    <property type="protein sequence ID" value="HIV39736.1"/>
    <property type="molecule type" value="Genomic_DNA"/>
</dbReference>
<feature type="chain" id="PRO_5038473737" evidence="1">
    <location>
        <begin position="22"/>
        <end position="50"/>
    </location>
</feature>
<dbReference type="AlphaFoldDB" id="A0A9D1TH66"/>
<proteinExistence type="predicted"/>
<reference evidence="2" key="2">
    <citation type="submission" date="2021-04" db="EMBL/GenBank/DDBJ databases">
        <authorList>
            <person name="Gilroy R."/>
        </authorList>
    </citation>
    <scope>NUCLEOTIDE SEQUENCE</scope>
    <source>
        <strain evidence="2">CHK195-9823</strain>
    </source>
</reference>
<dbReference type="Proteomes" id="UP000886814">
    <property type="component" value="Unassembled WGS sequence"/>
</dbReference>
<reference evidence="2" key="1">
    <citation type="journal article" date="2021" name="PeerJ">
        <title>Extensive microbial diversity within the chicken gut microbiome revealed by metagenomics and culture.</title>
        <authorList>
            <person name="Gilroy R."/>
            <person name="Ravi A."/>
            <person name="Getino M."/>
            <person name="Pursley I."/>
            <person name="Horton D.L."/>
            <person name="Alikhan N.F."/>
            <person name="Baker D."/>
            <person name="Gharbi K."/>
            <person name="Hall N."/>
            <person name="Watson M."/>
            <person name="Adriaenssens E.M."/>
            <person name="Foster-Nyarko E."/>
            <person name="Jarju S."/>
            <person name="Secka A."/>
            <person name="Antonio M."/>
            <person name="Oren A."/>
            <person name="Chaudhuri R.R."/>
            <person name="La Ragione R."/>
            <person name="Hildebrand F."/>
            <person name="Pallen M.J."/>
        </authorList>
    </citation>
    <scope>NUCLEOTIDE SEQUENCE</scope>
    <source>
        <strain evidence="2">CHK195-9823</strain>
    </source>
</reference>
<accession>A0A9D1TH66</accession>
<feature type="signal peptide" evidence="1">
    <location>
        <begin position="1"/>
        <end position="21"/>
    </location>
</feature>
<gene>
    <name evidence="2" type="ORF">H9747_12215</name>
</gene>
<keyword evidence="1" id="KW-0732">Signal</keyword>
<evidence type="ECO:0000313" key="3">
    <source>
        <dbReference type="Proteomes" id="UP000886814"/>
    </source>
</evidence>
<name>A0A9D1TH66_9FIRM</name>
<comment type="caution">
    <text evidence="2">The sequence shown here is derived from an EMBL/GenBank/DDBJ whole genome shotgun (WGS) entry which is preliminary data.</text>
</comment>
<evidence type="ECO:0000313" key="2">
    <source>
        <dbReference type="EMBL" id="HIV39736.1"/>
    </source>
</evidence>
<evidence type="ECO:0000256" key="1">
    <source>
        <dbReference type="SAM" id="SignalP"/>
    </source>
</evidence>
<protein>
    <submittedName>
        <fullName evidence="2">Uncharacterized protein</fullName>
    </submittedName>
</protein>
<dbReference type="PROSITE" id="PS51257">
    <property type="entry name" value="PROKAR_LIPOPROTEIN"/>
    <property type="match status" value="1"/>
</dbReference>